<evidence type="ECO:0000256" key="1">
    <source>
        <dbReference type="SAM" id="MobiDB-lite"/>
    </source>
</evidence>
<dbReference type="Gene3D" id="1.20.1250.20">
    <property type="entry name" value="MFS general substrate transporter like domains"/>
    <property type="match status" value="1"/>
</dbReference>
<dbReference type="GO" id="GO:0022857">
    <property type="term" value="F:transmembrane transporter activity"/>
    <property type="evidence" value="ECO:0007669"/>
    <property type="project" value="InterPro"/>
</dbReference>
<gene>
    <name evidence="3" type="ORF">EDL96_06400</name>
</gene>
<evidence type="ECO:0000313" key="4">
    <source>
        <dbReference type="Proteomes" id="UP000270616"/>
    </source>
</evidence>
<dbReference type="RefSeq" id="WP_123824967.1">
    <property type="nucleotide sequence ID" value="NZ_RKMF01000006.1"/>
</dbReference>
<keyword evidence="2" id="KW-0472">Membrane</keyword>
<protein>
    <submittedName>
        <fullName evidence="3">MFS transporter</fullName>
    </submittedName>
</protein>
<feature type="transmembrane region" description="Helical" evidence="2">
    <location>
        <begin position="29"/>
        <end position="52"/>
    </location>
</feature>
<comment type="caution">
    <text evidence="3">The sequence shown here is derived from an EMBL/GenBank/DDBJ whole genome shotgun (WGS) entry which is preliminary data.</text>
</comment>
<evidence type="ECO:0000313" key="3">
    <source>
        <dbReference type="EMBL" id="ROZ63556.1"/>
    </source>
</evidence>
<organism evidence="3 4">
    <name type="scientific">Kocuria soli</name>
    <dbReference type="NCBI Taxonomy" id="2485125"/>
    <lineage>
        <taxon>Bacteria</taxon>
        <taxon>Bacillati</taxon>
        <taxon>Actinomycetota</taxon>
        <taxon>Actinomycetes</taxon>
        <taxon>Micrococcales</taxon>
        <taxon>Micrococcaceae</taxon>
        <taxon>Kocuria</taxon>
    </lineage>
</organism>
<feature type="transmembrane region" description="Helical" evidence="2">
    <location>
        <begin position="58"/>
        <end position="77"/>
    </location>
</feature>
<dbReference type="Pfam" id="PF07690">
    <property type="entry name" value="MFS_1"/>
    <property type="match status" value="1"/>
</dbReference>
<keyword evidence="2" id="KW-1133">Transmembrane helix</keyword>
<keyword evidence="4" id="KW-1185">Reference proteome</keyword>
<dbReference type="InterPro" id="IPR036259">
    <property type="entry name" value="MFS_trans_sf"/>
</dbReference>
<dbReference type="AlphaFoldDB" id="A0A3N3ZUC2"/>
<dbReference type="OrthoDB" id="9793415at2"/>
<dbReference type="EMBL" id="RKMF01000006">
    <property type="protein sequence ID" value="ROZ63556.1"/>
    <property type="molecule type" value="Genomic_DNA"/>
</dbReference>
<name>A0A3N3ZUC2_9MICC</name>
<proteinExistence type="predicted"/>
<sequence>MIYTCYGGGFGTMPSTAGKFFGMTNAGGIYRLMLVGWSIGGVAGPLIASWLIGSSSYTTAFTVIGVLALVGAVIPFLTKPPRRPEVSAGQVCTQTKLHGQGRVNHPHCVQRCVRCCTRFQGGPLRQRAGDHPPLGVQPDHVPIRGGIGTGPGAFDLHDHHGSPTGSPPKVHELDRSQPGASFHLGQHILRAPQHLLLRRTLRREWRPESQAWPDSAHPLAIG</sequence>
<dbReference type="InterPro" id="IPR011701">
    <property type="entry name" value="MFS"/>
</dbReference>
<dbReference type="SUPFAM" id="SSF103473">
    <property type="entry name" value="MFS general substrate transporter"/>
    <property type="match status" value="1"/>
</dbReference>
<accession>A0A3N3ZUC2</accession>
<reference evidence="3 4" key="1">
    <citation type="submission" date="2018-10" db="EMBL/GenBank/DDBJ databases">
        <title>Kocuria sp. M5W7-7, whole genome shotgun sequence.</title>
        <authorList>
            <person name="Tuo L."/>
        </authorList>
    </citation>
    <scope>NUCLEOTIDE SEQUENCE [LARGE SCALE GENOMIC DNA]</scope>
    <source>
        <strain evidence="3 4">M5W7-7</strain>
    </source>
</reference>
<evidence type="ECO:0000256" key="2">
    <source>
        <dbReference type="SAM" id="Phobius"/>
    </source>
</evidence>
<keyword evidence="2" id="KW-0812">Transmembrane</keyword>
<dbReference type="Proteomes" id="UP000270616">
    <property type="component" value="Unassembled WGS sequence"/>
</dbReference>
<feature type="region of interest" description="Disordered" evidence="1">
    <location>
        <begin position="151"/>
        <end position="172"/>
    </location>
</feature>